<dbReference type="PANTHER" id="PTHR33624:SF17">
    <property type="entry name" value="OS07G0687400 PROTEIN"/>
    <property type="match status" value="1"/>
</dbReference>
<feature type="domain" description="VQ" evidence="1">
    <location>
        <begin position="76"/>
        <end position="101"/>
    </location>
</feature>
<reference evidence="2 3" key="1">
    <citation type="journal article" date="2021" name="Hortic Res">
        <title>Chromosome-scale assembly of the Dendrobium chrysotoxum genome enhances the understanding of orchid evolution.</title>
        <authorList>
            <person name="Zhang Y."/>
            <person name="Zhang G.Q."/>
            <person name="Zhang D."/>
            <person name="Liu X.D."/>
            <person name="Xu X.Y."/>
            <person name="Sun W.H."/>
            <person name="Yu X."/>
            <person name="Zhu X."/>
            <person name="Wang Z.W."/>
            <person name="Zhao X."/>
            <person name="Zhong W.Y."/>
            <person name="Chen H."/>
            <person name="Yin W.L."/>
            <person name="Huang T."/>
            <person name="Niu S.C."/>
            <person name="Liu Z.J."/>
        </authorList>
    </citation>
    <scope>NUCLEOTIDE SEQUENCE [LARGE SCALE GENOMIC DNA]</scope>
    <source>
        <strain evidence="2">Lindl</strain>
    </source>
</reference>
<evidence type="ECO:0000313" key="3">
    <source>
        <dbReference type="Proteomes" id="UP000775213"/>
    </source>
</evidence>
<dbReference type="Pfam" id="PF05678">
    <property type="entry name" value="VQ"/>
    <property type="match status" value="1"/>
</dbReference>
<name>A0AAV7GFA1_DENCH</name>
<accession>A0AAV7GFA1</accession>
<protein>
    <recommendedName>
        <fullName evidence="1">VQ domain-containing protein</fullName>
    </recommendedName>
</protein>
<proteinExistence type="predicted"/>
<evidence type="ECO:0000259" key="1">
    <source>
        <dbReference type="Pfam" id="PF05678"/>
    </source>
</evidence>
<evidence type="ECO:0000313" key="2">
    <source>
        <dbReference type="EMBL" id="KAH0454887.1"/>
    </source>
</evidence>
<dbReference type="EMBL" id="JAGFBR010000015">
    <property type="protein sequence ID" value="KAH0454887.1"/>
    <property type="molecule type" value="Genomic_DNA"/>
</dbReference>
<dbReference type="InterPro" id="IPR008889">
    <property type="entry name" value="VQ"/>
</dbReference>
<dbReference type="Proteomes" id="UP000775213">
    <property type="component" value="Unassembled WGS sequence"/>
</dbReference>
<keyword evidence="3" id="KW-1185">Reference proteome</keyword>
<gene>
    <name evidence="2" type="ORF">IEQ34_016811</name>
</gene>
<sequence>MTPPNPFGAHFVARVIGKIFPYKNITFTPYLHLQLIAAMDQASRPAHQNLLKQTKIEPTKKKKKMNQQKVKVVHFSNPVRVTTTAADFRALVQELTGRDSHIADLLAGYPPATVGRVCDSYSPLDLLAGGGLDQAGIFDFPPPDFKAESGYGDGDRFELYGEKFESVEDYGEVLMESVVFETPVIAGDGLCGWAL</sequence>
<dbReference type="InterPro" id="IPR039335">
    <property type="entry name" value="SIB1/2"/>
</dbReference>
<dbReference type="PANTHER" id="PTHR33624">
    <property type="entry name" value="SIGMA FACTOR BINDING PROTEIN 1, CHLOROPLASTIC"/>
    <property type="match status" value="1"/>
</dbReference>
<comment type="caution">
    <text evidence="2">The sequence shown here is derived from an EMBL/GenBank/DDBJ whole genome shotgun (WGS) entry which is preliminary data.</text>
</comment>
<organism evidence="2 3">
    <name type="scientific">Dendrobium chrysotoxum</name>
    <name type="common">Orchid</name>
    <dbReference type="NCBI Taxonomy" id="161865"/>
    <lineage>
        <taxon>Eukaryota</taxon>
        <taxon>Viridiplantae</taxon>
        <taxon>Streptophyta</taxon>
        <taxon>Embryophyta</taxon>
        <taxon>Tracheophyta</taxon>
        <taxon>Spermatophyta</taxon>
        <taxon>Magnoliopsida</taxon>
        <taxon>Liliopsida</taxon>
        <taxon>Asparagales</taxon>
        <taxon>Orchidaceae</taxon>
        <taxon>Epidendroideae</taxon>
        <taxon>Malaxideae</taxon>
        <taxon>Dendrobiinae</taxon>
        <taxon>Dendrobium</taxon>
    </lineage>
</organism>
<dbReference type="AlphaFoldDB" id="A0AAV7GFA1"/>